<evidence type="ECO:0000256" key="1">
    <source>
        <dbReference type="SAM" id="Phobius"/>
    </source>
</evidence>
<accession>A0A0G1S135</accession>
<feature type="transmembrane region" description="Helical" evidence="1">
    <location>
        <begin position="6"/>
        <end position="30"/>
    </location>
</feature>
<evidence type="ECO:0000313" key="3">
    <source>
        <dbReference type="Proteomes" id="UP000034502"/>
    </source>
</evidence>
<keyword evidence="1" id="KW-0472">Membrane</keyword>
<keyword evidence="1" id="KW-0812">Transmembrane</keyword>
<gene>
    <name evidence="2" type="ORF">UX86_C0030G0013</name>
</gene>
<dbReference type="STRING" id="1618364.UX86_C0030G0013"/>
<sequence length="147" mass="15911">MKTLPALTLIELLVVIGIIAVVAIPSVIVFNNVRINQSLVTSAESLATVIERAHLFARDGKDEKAWGVRKDGNNNYILISGNPVIWSMESEYRLEPGIKFNGPASVWFVLGSGETTGNFSIKLETLSGNKVMKVEVNQAGVVTVKKG</sequence>
<comment type="caution">
    <text evidence="2">The sequence shown here is derived from an EMBL/GenBank/DDBJ whole genome shotgun (WGS) entry which is preliminary data.</text>
</comment>
<evidence type="ECO:0000313" key="2">
    <source>
        <dbReference type="EMBL" id="KKU63209.1"/>
    </source>
</evidence>
<proteinExistence type="predicted"/>
<dbReference type="Gene3D" id="3.30.700.10">
    <property type="entry name" value="Glycoprotein, Type 4 Pilin"/>
    <property type="match status" value="1"/>
</dbReference>
<keyword evidence="1" id="KW-1133">Transmembrane helix</keyword>
<name>A0A0G1S135_9BACT</name>
<dbReference type="SUPFAM" id="SSF54523">
    <property type="entry name" value="Pili subunits"/>
    <property type="match status" value="1"/>
</dbReference>
<evidence type="ECO:0008006" key="4">
    <source>
        <dbReference type="Google" id="ProtNLM"/>
    </source>
</evidence>
<dbReference type="AlphaFoldDB" id="A0A0G1S135"/>
<organism evidence="2 3">
    <name type="scientific">Candidatus Amesbacteria bacterium GW2011_GWC1_47_15</name>
    <dbReference type="NCBI Taxonomy" id="1618364"/>
    <lineage>
        <taxon>Bacteria</taxon>
        <taxon>Candidatus Amesiibacteriota</taxon>
    </lineage>
</organism>
<dbReference type="Proteomes" id="UP000034502">
    <property type="component" value="Unassembled WGS sequence"/>
</dbReference>
<protein>
    <recommendedName>
        <fullName evidence="4">Prepilin-type N-terminal cleavage/methylation domain-containing protein</fullName>
    </recommendedName>
</protein>
<dbReference type="EMBL" id="LCNU01000030">
    <property type="protein sequence ID" value="KKU63209.1"/>
    <property type="molecule type" value="Genomic_DNA"/>
</dbReference>
<dbReference type="InterPro" id="IPR045584">
    <property type="entry name" value="Pilin-like"/>
</dbReference>
<reference evidence="2 3" key="1">
    <citation type="journal article" date="2015" name="Nature">
        <title>rRNA introns, odd ribosomes, and small enigmatic genomes across a large radiation of phyla.</title>
        <authorList>
            <person name="Brown C.T."/>
            <person name="Hug L.A."/>
            <person name="Thomas B.C."/>
            <person name="Sharon I."/>
            <person name="Castelle C.J."/>
            <person name="Singh A."/>
            <person name="Wilkins M.J."/>
            <person name="Williams K.H."/>
            <person name="Banfield J.F."/>
        </authorList>
    </citation>
    <scope>NUCLEOTIDE SEQUENCE [LARGE SCALE GENOMIC DNA]</scope>
</reference>